<organism evidence="2 3">
    <name type="scientific">Methanosarcina acetivorans (strain ATCC 35395 / DSM 2834 / JCM 12185 / C2A)</name>
    <dbReference type="NCBI Taxonomy" id="188937"/>
    <lineage>
        <taxon>Archaea</taxon>
        <taxon>Methanobacteriati</taxon>
        <taxon>Methanobacteriota</taxon>
        <taxon>Stenosarchaea group</taxon>
        <taxon>Methanomicrobia</taxon>
        <taxon>Methanosarcinales</taxon>
        <taxon>Methanosarcinaceae</taxon>
        <taxon>Methanosarcina</taxon>
    </lineage>
</organism>
<keyword evidence="3" id="KW-1185">Reference proteome</keyword>
<protein>
    <submittedName>
        <fullName evidence="2">Uncharacterized protein</fullName>
    </submittedName>
</protein>
<dbReference type="EMBL" id="AE010299">
    <property type="protein sequence ID" value="AAM05708.1"/>
    <property type="molecule type" value="Genomic_DNA"/>
</dbReference>
<dbReference type="STRING" id="188937.MA_2315"/>
<accession>Q8TNH0</accession>
<dbReference type="EnsemblBacteria" id="AAM05708">
    <property type="protein sequence ID" value="AAM05708"/>
    <property type="gene ID" value="MA_2315"/>
</dbReference>
<dbReference type="KEGG" id="mac:MA_2315"/>
<dbReference type="HOGENOM" id="CLU_1943844_0_0_2"/>
<dbReference type="InParanoid" id="Q8TNH0"/>
<evidence type="ECO:0000256" key="1">
    <source>
        <dbReference type="SAM" id="MobiDB-lite"/>
    </source>
</evidence>
<evidence type="ECO:0000313" key="2">
    <source>
        <dbReference type="EMBL" id="AAM05708.1"/>
    </source>
</evidence>
<name>Q8TNH0_METAC</name>
<dbReference type="Proteomes" id="UP000002487">
    <property type="component" value="Chromosome"/>
</dbReference>
<feature type="compositionally biased region" description="Polar residues" evidence="1">
    <location>
        <begin position="67"/>
        <end position="76"/>
    </location>
</feature>
<proteinExistence type="predicted"/>
<gene>
    <name evidence="2" type="ordered locus">MA_2315</name>
</gene>
<feature type="region of interest" description="Disordered" evidence="1">
    <location>
        <begin position="56"/>
        <end position="78"/>
    </location>
</feature>
<dbReference type="AlphaFoldDB" id="Q8TNH0"/>
<reference evidence="2 3" key="1">
    <citation type="journal article" date="2002" name="Genome Res.">
        <title>The genome of Methanosarcina acetivorans reveals extensive metabolic and physiological diversity.</title>
        <authorList>
            <person name="Galagan J.E."/>
            <person name="Nusbaum C."/>
            <person name="Roy A."/>
            <person name="Endrizzi M.G."/>
            <person name="Macdonald P."/>
            <person name="FitzHugh W."/>
            <person name="Calvo S."/>
            <person name="Engels R."/>
            <person name="Smirnov S."/>
            <person name="Atnoor D."/>
            <person name="Brown A."/>
            <person name="Allen N."/>
            <person name="Naylor J."/>
            <person name="Stange-Thomann N."/>
            <person name="DeArellano K."/>
            <person name="Johnson R."/>
            <person name="Linton L."/>
            <person name="McEwan P."/>
            <person name="McKernan K."/>
            <person name="Talamas J."/>
            <person name="Tirrell A."/>
            <person name="Ye W."/>
            <person name="Zimmer A."/>
            <person name="Barber R.D."/>
            <person name="Cann I."/>
            <person name="Graham D.E."/>
            <person name="Grahame D.A."/>
            <person name="Guss A."/>
            <person name="Hedderich R."/>
            <person name="Ingram-Smith C."/>
            <person name="Kuettner C.H."/>
            <person name="Krzycki J.A."/>
            <person name="Leigh J.A."/>
            <person name="Li W."/>
            <person name="Liu J."/>
            <person name="Mukhopadhyay B."/>
            <person name="Reeve J.N."/>
            <person name="Smith K."/>
            <person name="Springer T.A."/>
            <person name="Umayam L.A."/>
            <person name="White O."/>
            <person name="White R.H."/>
            <person name="de Macario E.C."/>
            <person name="Ferry J.G."/>
            <person name="Jarrell K.F."/>
            <person name="Jing H."/>
            <person name="Macario A.J.L."/>
            <person name="Paulsen I."/>
            <person name="Pritchett M."/>
            <person name="Sowers K.R."/>
            <person name="Swanson R.V."/>
            <person name="Zinder S.H."/>
            <person name="Lander E."/>
            <person name="Metcalf W.W."/>
            <person name="Birren B."/>
        </authorList>
    </citation>
    <scope>NUCLEOTIDE SEQUENCE [LARGE SCALE GENOMIC DNA]</scope>
    <source>
        <strain evidence="3">ATCC 35395 / DSM 2834 / JCM 12185 / C2A</strain>
    </source>
</reference>
<evidence type="ECO:0000313" key="3">
    <source>
        <dbReference type="Proteomes" id="UP000002487"/>
    </source>
</evidence>
<sequence>MRKYAAVLKNPTLKDSESAENLTEPYRILSESYHKFGSESKTIPVYFNKSGPYHDPAYGTVPEKNPTHNSPGTARKSSFHRVLRHSFPAKFKGEHKPRFDHTLPGLHPRIQSKTKINPTQKVVETHVDC</sequence>